<name>A0ABQ7JBU3_9APIC</name>
<accession>A0ABQ7JBU3</accession>
<keyword evidence="2" id="KW-0407">Ion channel</keyword>
<dbReference type="CDD" id="cd18316">
    <property type="entry name" value="BTB_POZ_KCTD-like"/>
    <property type="match status" value="1"/>
</dbReference>
<feature type="domain" description="BTB" evidence="1">
    <location>
        <begin position="102"/>
        <end position="200"/>
    </location>
</feature>
<dbReference type="Gene3D" id="3.30.710.10">
    <property type="entry name" value="Potassium Channel Kv1.1, Chain A"/>
    <property type="match status" value="1"/>
</dbReference>
<proteinExistence type="predicted"/>
<dbReference type="InterPro" id="IPR011333">
    <property type="entry name" value="SKP1/BTB/POZ_sf"/>
</dbReference>
<dbReference type="InterPro" id="IPR003131">
    <property type="entry name" value="T1-type_BTB"/>
</dbReference>
<protein>
    <submittedName>
        <fullName evidence="2">K+ channel tetramerization domain-containing protein</fullName>
    </submittedName>
</protein>
<reference evidence="2 3" key="1">
    <citation type="journal article" date="2020" name="bioRxiv">
        <title>Metabolic contributions of an alphaproteobacterial endosymbiont in the apicomplexan Cardiosporidium cionae.</title>
        <authorList>
            <person name="Hunter E.S."/>
            <person name="Paight C.J."/>
            <person name="Lane C.E."/>
        </authorList>
    </citation>
    <scope>NUCLEOTIDE SEQUENCE [LARGE SCALE GENOMIC DNA]</scope>
    <source>
        <strain evidence="2">ESH_2018</strain>
    </source>
</reference>
<sequence length="320" mass="36121">IAVGLHAALRIQHTRKGMTELRVTHFLSNSCGYNKTYLSRKLSAHLKHTYHNHPVVCAVLLSRVSISEAFSRCAKCKLGVQHPLVYFWGISMSTFSCSTKSSTVLLDIGGTIFKTTTDTLMRGGPNCKLCSCWSDIQAGKSVQFFDRDGKYFHFILNFLRTSRLHCPNKLHVLQQLLSEAKFYNIQSLTNELKGRIGSKRQKKPKQIQFKQRRNFTHYSSKETISAAKENFSFIMKDTALDSIERSDRVPAIPLNVNLLPRTEFDILSQDLCGLTDVIGNSLSQSYSDDRNLLMNDAPPPPEISLTSDLGAKEFSMLDDF</sequence>
<dbReference type="SUPFAM" id="SSF54695">
    <property type="entry name" value="POZ domain"/>
    <property type="match status" value="1"/>
</dbReference>
<dbReference type="EMBL" id="JADAQX010000176">
    <property type="protein sequence ID" value="KAF8821472.1"/>
    <property type="molecule type" value="Genomic_DNA"/>
</dbReference>
<evidence type="ECO:0000259" key="1">
    <source>
        <dbReference type="SMART" id="SM00225"/>
    </source>
</evidence>
<comment type="caution">
    <text evidence="2">The sequence shown here is derived from an EMBL/GenBank/DDBJ whole genome shotgun (WGS) entry which is preliminary data.</text>
</comment>
<gene>
    <name evidence="2" type="ORF">IE077_001990</name>
</gene>
<dbReference type="Pfam" id="PF02214">
    <property type="entry name" value="BTB_2"/>
    <property type="match status" value="1"/>
</dbReference>
<dbReference type="GO" id="GO:0034220">
    <property type="term" value="P:monoatomic ion transmembrane transport"/>
    <property type="evidence" value="ECO:0007669"/>
    <property type="project" value="UniProtKB-KW"/>
</dbReference>
<feature type="non-terminal residue" evidence="2">
    <location>
        <position position="1"/>
    </location>
</feature>
<evidence type="ECO:0000313" key="3">
    <source>
        <dbReference type="Proteomes" id="UP000823046"/>
    </source>
</evidence>
<dbReference type="SMART" id="SM00225">
    <property type="entry name" value="BTB"/>
    <property type="match status" value="1"/>
</dbReference>
<organism evidence="2 3">
    <name type="scientific">Cardiosporidium cionae</name>
    <dbReference type="NCBI Taxonomy" id="476202"/>
    <lineage>
        <taxon>Eukaryota</taxon>
        <taxon>Sar</taxon>
        <taxon>Alveolata</taxon>
        <taxon>Apicomplexa</taxon>
        <taxon>Aconoidasida</taxon>
        <taxon>Nephromycida</taxon>
        <taxon>Cardiosporidium</taxon>
    </lineage>
</organism>
<evidence type="ECO:0000313" key="2">
    <source>
        <dbReference type="EMBL" id="KAF8821472.1"/>
    </source>
</evidence>
<dbReference type="PANTHER" id="PTHR14499:SF136">
    <property type="entry name" value="GH08630P"/>
    <property type="match status" value="1"/>
</dbReference>
<keyword evidence="3" id="KW-1185">Reference proteome</keyword>
<dbReference type="InterPro" id="IPR000210">
    <property type="entry name" value="BTB/POZ_dom"/>
</dbReference>
<dbReference type="Proteomes" id="UP000823046">
    <property type="component" value="Unassembled WGS sequence"/>
</dbReference>
<keyword evidence="2" id="KW-0813">Transport</keyword>
<keyword evidence="2" id="KW-0406">Ion transport</keyword>
<dbReference type="PANTHER" id="PTHR14499">
    <property type="entry name" value="POTASSIUM CHANNEL TETRAMERIZATION DOMAIN-CONTAINING"/>
    <property type="match status" value="1"/>
</dbReference>